<keyword evidence="10" id="KW-0520">NAD</keyword>
<dbReference type="GO" id="GO:0070403">
    <property type="term" value="F:NAD+ binding"/>
    <property type="evidence" value="ECO:0007669"/>
    <property type="project" value="InterPro"/>
</dbReference>
<evidence type="ECO:0000256" key="7">
    <source>
        <dbReference type="ARBA" id="ARBA00022793"/>
    </source>
</evidence>
<evidence type="ECO:0000256" key="4">
    <source>
        <dbReference type="ARBA" id="ARBA00007505"/>
    </source>
</evidence>
<keyword evidence="13" id="KW-0456">Lyase</keyword>
<dbReference type="FunCoup" id="E8R4T0">
    <property type="interactions" value="295"/>
</dbReference>
<dbReference type="HOGENOM" id="CLU_007383_4_0_0"/>
<comment type="cofactor">
    <cofactor evidence="1">
        <name>NAD(+)</name>
        <dbReference type="ChEBI" id="CHEBI:57540"/>
    </cofactor>
</comment>
<keyword evidence="9" id="KW-1133">Transmembrane helix</keyword>
<keyword evidence="12" id="KW-0472">Membrane</keyword>
<dbReference type="InParanoid" id="E8R4T0"/>
<keyword evidence="6" id="KW-0812">Transmembrane</keyword>
<evidence type="ECO:0000256" key="8">
    <source>
        <dbReference type="ARBA" id="ARBA00022968"/>
    </source>
</evidence>
<evidence type="ECO:0000256" key="5">
    <source>
        <dbReference type="ARBA" id="ARBA00012290"/>
    </source>
</evidence>
<keyword evidence="16" id="KW-1185">Reference proteome</keyword>
<dbReference type="OrthoDB" id="258549at2"/>
<comment type="similarity">
    <text evidence="4">Belongs to the NAD(P)-dependent epimerase/dehydratase family. UDP-glucuronic acid decarboxylase subfamily.</text>
</comment>
<evidence type="ECO:0000256" key="11">
    <source>
        <dbReference type="ARBA" id="ARBA00023034"/>
    </source>
</evidence>
<evidence type="ECO:0000256" key="9">
    <source>
        <dbReference type="ARBA" id="ARBA00022989"/>
    </source>
</evidence>
<keyword evidence="8" id="KW-0735">Signal-anchor</keyword>
<evidence type="ECO:0000259" key="14">
    <source>
        <dbReference type="Pfam" id="PF16363"/>
    </source>
</evidence>
<dbReference type="RefSeq" id="WP_013563965.1">
    <property type="nucleotide sequence ID" value="NC_014962.1"/>
</dbReference>
<evidence type="ECO:0000256" key="13">
    <source>
        <dbReference type="ARBA" id="ARBA00023239"/>
    </source>
</evidence>
<gene>
    <name evidence="15" type="ordered locus">Isop_1088</name>
</gene>
<keyword evidence="7" id="KW-0210">Decarboxylase</keyword>
<dbReference type="UniPathway" id="UPA00796">
    <property type="reaction ID" value="UER00771"/>
</dbReference>
<name>E8R4T0_ISOPI</name>
<evidence type="ECO:0000313" key="15">
    <source>
        <dbReference type="EMBL" id="ADV61676.1"/>
    </source>
</evidence>
<dbReference type="STRING" id="575540.Isop_1088"/>
<sequence length="330" mass="36512">MRYLVTGGAGFIGGHLCERLIAQGHEVLALDDLSTGSFDNLQRLDGHERFEFRCASVLERRVVERCVRECQGVYHLASAVGVKLVVDQPVKTIETIVGGTEVVLNSCARYRRPVLLTSTSEVYGKSPKVPFAESDDCVMGPTTTRRWAYACAKALDEFHALAYWHQARLPVVIARLFNTVGPRQTGRYGMVIPRFVAQGLAGEPITVYGDGRQSRCFAHVKDVVGALCGLMDHPRARGEVFNIGNDQEVTILQLAERVRDLTGGRSEIRLIPYHEAYTVGFEDMMRRVPDLSKIRRLIGYRPTYDLDAILRDVIAEAQAAAPGSSTLSTS</sequence>
<proteinExistence type="inferred from homology"/>
<dbReference type="AlphaFoldDB" id="E8R4T0"/>
<dbReference type="Proteomes" id="UP000008631">
    <property type="component" value="Chromosome"/>
</dbReference>
<dbReference type="GO" id="GO:0005737">
    <property type="term" value="C:cytoplasm"/>
    <property type="evidence" value="ECO:0007669"/>
    <property type="project" value="TreeGrafter"/>
</dbReference>
<dbReference type="GO" id="GO:0048040">
    <property type="term" value="F:UDP-glucuronate decarboxylase activity"/>
    <property type="evidence" value="ECO:0007669"/>
    <property type="project" value="UniProtKB-EC"/>
</dbReference>
<evidence type="ECO:0000256" key="3">
    <source>
        <dbReference type="ARBA" id="ARBA00005100"/>
    </source>
</evidence>
<dbReference type="GO" id="GO:0042732">
    <property type="term" value="P:D-xylose metabolic process"/>
    <property type="evidence" value="ECO:0007669"/>
    <property type="project" value="InterPro"/>
</dbReference>
<feature type="domain" description="NAD(P)-binding" evidence="14">
    <location>
        <begin position="4"/>
        <end position="312"/>
    </location>
</feature>
<reference evidence="15 16" key="2">
    <citation type="journal article" date="2011" name="Stand. Genomic Sci.">
        <title>Complete genome sequence of Isosphaera pallida type strain (IS1B).</title>
        <authorList>
            <consortium name="US DOE Joint Genome Institute (JGI-PGF)"/>
            <person name="Goker M."/>
            <person name="Cleland D."/>
            <person name="Saunders E."/>
            <person name="Lapidus A."/>
            <person name="Nolan M."/>
            <person name="Lucas S."/>
            <person name="Hammon N."/>
            <person name="Deshpande S."/>
            <person name="Cheng J.F."/>
            <person name="Tapia R."/>
            <person name="Han C."/>
            <person name="Goodwin L."/>
            <person name="Pitluck S."/>
            <person name="Liolios K."/>
            <person name="Pagani I."/>
            <person name="Ivanova N."/>
            <person name="Mavromatis K."/>
            <person name="Pati A."/>
            <person name="Chen A."/>
            <person name="Palaniappan K."/>
            <person name="Land M."/>
            <person name="Hauser L."/>
            <person name="Chang Y.J."/>
            <person name="Jeffries C.D."/>
            <person name="Detter J.C."/>
            <person name="Beck B."/>
            <person name="Woyke T."/>
            <person name="Bristow J."/>
            <person name="Eisen J.A."/>
            <person name="Markowitz V."/>
            <person name="Hugenholtz P."/>
            <person name="Kyrpides N.C."/>
            <person name="Klenk H.P."/>
        </authorList>
    </citation>
    <scope>NUCLEOTIDE SEQUENCE [LARGE SCALE GENOMIC DNA]</scope>
    <source>
        <strain evidence="16">ATCC 43644 / DSM 9630 / IS1B</strain>
    </source>
</reference>
<evidence type="ECO:0000256" key="2">
    <source>
        <dbReference type="ARBA" id="ARBA00004447"/>
    </source>
</evidence>
<evidence type="ECO:0000256" key="6">
    <source>
        <dbReference type="ARBA" id="ARBA00022692"/>
    </source>
</evidence>
<dbReference type="InterPro" id="IPR016040">
    <property type="entry name" value="NAD(P)-bd_dom"/>
</dbReference>
<organism evidence="15 16">
    <name type="scientific">Isosphaera pallida (strain ATCC 43644 / DSM 9630 / IS1B)</name>
    <dbReference type="NCBI Taxonomy" id="575540"/>
    <lineage>
        <taxon>Bacteria</taxon>
        <taxon>Pseudomonadati</taxon>
        <taxon>Planctomycetota</taxon>
        <taxon>Planctomycetia</taxon>
        <taxon>Isosphaerales</taxon>
        <taxon>Isosphaeraceae</taxon>
        <taxon>Isosphaera</taxon>
    </lineage>
</organism>
<comment type="pathway">
    <text evidence="3">Nucleotide-sugar biosynthesis; UDP-alpha-D-xylose biosynthesis; UDP-alpha-D-xylose from UDP-alpha-D-glucuronate: step 1/1.</text>
</comment>
<dbReference type="Pfam" id="PF16363">
    <property type="entry name" value="GDP_Man_Dehyd"/>
    <property type="match status" value="1"/>
</dbReference>
<dbReference type="Gene3D" id="3.40.50.720">
    <property type="entry name" value="NAD(P)-binding Rossmann-like Domain"/>
    <property type="match status" value="1"/>
</dbReference>
<dbReference type="InterPro" id="IPR036291">
    <property type="entry name" value="NAD(P)-bd_dom_sf"/>
</dbReference>
<dbReference type="SUPFAM" id="SSF51735">
    <property type="entry name" value="NAD(P)-binding Rossmann-fold domains"/>
    <property type="match status" value="1"/>
</dbReference>
<comment type="subcellular location">
    <subcellularLocation>
        <location evidence="2">Golgi apparatus</location>
        <location evidence="2">Golgi stack membrane</location>
        <topology evidence="2">Single-pass type II membrane protein</topology>
    </subcellularLocation>
</comment>
<evidence type="ECO:0000313" key="16">
    <source>
        <dbReference type="Proteomes" id="UP000008631"/>
    </source>
</evidence>
<dbReference type="PANTHER" id="PTHR43078">
    <property type="entry name" value="UDP-GLUCURONIC ACID DECARBOXYLASE-RELATED"/>
    <property type="match status" value="1"/>
</dbReference>
<dbReference type="EC" id="4.1.1.35" evidence="5"/>
<dbReference type="KEGG" id="ipa:Isop_1088"/>
<keyword evidence="11" id="KW-0333">Golgi apparatus</keyword>
<evidence type="ECO:0000256" key="1">
    <source>
        <dbReference type="ARBA" id="ARBA00001911"/>
    </source>
</evidence>
<reference key="1">
    <citation type="submission" date="2010-11" db="EMBL/GenBank/DDBJ databases">
        <title>The complete sequence of chromosome of Isophaera pallida ATCC 43644.</title>
        <authorList>
            <consortium name="US DOE Joint Genome Institute (JGI-PGF)"/>
            <person name="Lucas S."/>
            <person name="Copeland A."/>
            <person name="Lapidus A."/>
            <person name="Bruce D."/>
            <person name="Goodwin L."/>
            <person name="Pitluck S."/>
            <person name="Kyrpides N."/>
            <person name="Mavromatis K."/>
            <person name="Pagani I."/>
            <person name="Ivanova N."/>
            <person name="Saunders E."/>
            <person name="Brettin T."/>
            <person name="Detter J.C."/>
            <person name="Han C."/>
            <person name="Tapia R."/>
            <person name="Land M."/>
            <person name="Hauser L."/>
            <person name="Markowitz V."/>
            <person name="Cheng J.-F."/>
            <person name="Hugenholtz P."/>
            <person name="Woyke T."/>
            <person name="Wu D."/>
            <person name="Eisen J.A."/>
        </authorList>
    </citation>
    <scope>NUCLEOTIDE SEQUENCE</scope>
    <source>
        <strain>ATCC 43644</strain>
    </source>
</reference>
<dbReference type="EMBL" id="CP002353">
    <property type="protein sequence ID" value="ADV61676.1"/>
    <property type="molecule type" value="Genomic_DNA"/>
</dbReference>
<protein>
    <recommendedName>
        <fullName evidence="5">UDP-glucuronate decarboxylase</fullName>
        <ecNumber evidence="5">4.1.1.35</ecNumber>
    </recommendedName>
</protein>
<dbReference type="InterPro" id="IPR044516">
    <property type="entry name" value="UXS-like"/>
</dbReference>
<dbReference type="PRINTS" id="PR01713">
    <property type="entry name" value="NUCEPIMERASE"/>
</dbReference>
<evidence type="ECO:0000256" key="10">
    <source>
        <dbReference type="ARBA" id="ARBA00023027"/>
    </source>
</evidence>
<evidence type="ECO:0000256" key="12">
    <source>
        <dbReference type="ARBA" id="ARBA00023136"/>
    </source>
</evidence>
<dbReference type="eggNOG" id="COG0451">
    <property type="taxonomic scope" value="Bacteria"/>
</dbReference>
<dbReference type="GO" id="GO:0033320">
    <property type="term" value="P:UDP-D-xylose biosynthetic process"/>
    <property type="evidence" value="ECO:0007669"/>
    <property type="project" value="UniProtKB-UniPathway"/>
</dbReference>
<accession>E8R4T0</accession>
<dbReference type="PANTHER" id="PTHR43078:SF6">
    <property type="entry name" value="UDP-GLUCURONIC ACID DECARBOXYLASE 1"/>
    <property type="match status" value="1"/>
</dbReference>